<reference evidence="4" key="2">
    <citation type="submission" date="2020-11" db="EMBL/GenBank/DDBJ databases">
        <authorList>
            <person name="McCartney M.A."/>
            <person name="Auch B."/>
            <person name="Kono T."/>
            <person name="Mallez S."/>
            <person name="Becker A."/>
            <person name="Gohl D.M."/>
            <person name="Silverstein K.A.T."/>
            <person name="Koren S."/>
            <person name="Bechman K.B."/>
            <person name="Herman A."/>
            <person name="Abrahante J.E."/>
            <person name="Garbe J."/>
        </authorList>
    </citation>
    <scope>NUCLEOTIDE SEQUENCE</scope>
    <source>
        <strain evidence="4">Duluth1</strain>
        <tissue evidence="4">Whole animal</tissue>
    </source>
</reference>
<keyword evidence="5" id="KW-1185">Reference proteome</keyword>
<dbReference type="GO" id="GO:0005634">
    <property type="term" value="C:nucleus"/>
    <property type="evidence" value="ECO:0007669"/>
    <property type="project" value="TreeGrafter"/>
</dbReference>
<keyword evidence="1" id="KW-0175">Coiled coil</keyword>
<feature type="compositionally biased region" description="Polar residues" evidence="2">
    <location>
        <begin position="188"/>
        <end position="197"/>
    </location>
</feature>
<dbReference type="AlphaFoldDB" id="A0A9D3YKY7"/>
<protein>
    <recommendedName>
        <fullName evidence="3">Myb/SANT-like DNA-binding domain-containing protein</fullName>
    </recommendedName>
</protein>
<feature type="coiled-coil region" evidence="1">
    <location>
        <begin position="248"/>
        <end position="282"/>
    </location>
</feature>
<evidence type="ECO:0000256" key="1">
    <source>
        <dbReference type="SAM" id="Coils"/>
    </source>
</evidence>
<evidence type="ECO:0000313" key="4">
    <source>
        <dbReference type="EMBL" id="KAH3700704.1"/>
    </source>
</evidence>
<dbReference type="OrthoDB" id="6131731at2759"/>
<feature type="domain" description="Myb/SANT-like DNA-binding" evidence="3">
    <location>
        <begin position="77"/>
        <end position="116"/>
    </location>
</feature>
<evidence type="ECO:0000256" key="2">
    <source>
        <dbReference type="SAM" id="MobiDB-lite"/>
    </source>
</evidence>
<sequence length="308" mass="34784">MAERDCSSFVKCDCGIFFATLQAAKQHKCIKDMADETAKKLKSPDWPEPAVITFNALVRDSWDLLFGEYKGTGADKVSVVRRRIWDTIAQRISVEFGVHRTWEQCRKKYQNAKTRYVHKVGQLRHPPTGGGSAPTLTSAEEIIAATMEGHPVVEGIVGGIDSDVQVVPSELATSLTGINAESRRTEEQMTVDTQLANKNDLENDGKEHGEKEGRTEPVERGLKRKESFSKKSDKRRTITESSIDCLTSEDLRVDIKKINIEIEKLNHEIEKIILEKQLVKLKIKNEENYAIYLQSKTMYYNAKVLGNL</sequence>
<organism evidence="4 5">
    <name type="scientific">Dreissena polymorpha</name>
    <name type="common">Zebra mussel</name>
    <name type="synonym">Mytilus polymorpha</name>
    <dbReference type="NCBI Taxonomy" id="45954"/>
    <lineage>
        <taxon>Eukaryota</taxon>
        <taxon>Metazoa</taxon>
        <taxon>Spiralia</taxon>
        <taxon>Lophotrochozoa</taxon>
        <taxon>Mollusca</taxon>
        <taxon>Bivalvia</taxon>
        <taxon>Autobranchia</taxon>
        <taxon>Heteroconchia</taxon>
        <taxon>Euheterodonta</taxon>
        <taxon>Imparidentia</taxon>
        <taxon>Neoheterodontei</taxon>
        <taxon>Myida</taxon>
        <taxon>Dreissenoidea</taxon>
        <taxon>Dreissenidae</taxon>
        <taxon>Dreissena</taxon>
    </lineage>
</organism>
<gene>
    <name evidence="4" type="ORF">DPMN_075682</name>
</gene>
<name>A0A9D3YKY7_DREPO</name>
<dbReference type="Gene3D" id="1.10.10.60">
    <property type="entry name" value="Homeodomain-like"/>
    <property type="match status" value="1"/>
</dbReference>
<dbReference type="Pfam" id="PF13873">
    <property type="entry name" value="Myb_DNA-bind_5"/>
    <property type="match status" value="1"/>
</dbReference>
<feature type="region of interest" description="Disordered" evidence="2">
    <location>
        <begin position="181"/>
        <end position="234"/>
    </location>
</feature>
<comment type="caution">
    <text evidence="4">The sequence shown here is derived from an EMBL/GenBank/DDBJ whole genome shotgun (WGS) entry which is preliminary data.</text>
</comment>
<dbReference type="Proteomes" id="UP000828390">
    <property type="component" value="Unassembled WGS sequence"/>
</dbReference>
<accession>A0A9D3YKY7</accession>
<dbReference type="PANTHER" id="PTHR23098">
    <property type="entry name" value="AGAP001331-PA-RELATED"/>
    <property type="match status" value="1"/>
</dbReference>
<dbReference type="InterPro" id="IPR028002">
    <property type="entry name" value="Myb_DNA-bind_5"/>
</dbReference>
<evidence type="ECO:0000259" key="3">
    <source>
        <dbReference type="Pfam" id="PF13873"/>
    </source>
</evidence>
<feature type="compositionally biased region" description="Basic and acidic residues" evidence="2">
    <location>
        <begin position="199"/>
        <end position="234"/>
    </location>
</feature>
<dbReference type="PANTHER" id="PTHR23098:SF16">
    <property type="entry name" value="REGULATORY PROTEIN ZESTE"/>
    <property type="match status" value="1"/>
</dbReference>
<reference evidence="4" key="1">
    <citation type="journal article" date="2019" name="bioRxiv">
        <title>The Genome of the Zebra Mussel, Dreissena polymorpha: A Resource for Invasive Species Research.</title>
        <authorList>
            <person name="McCartney M.A."/>
            <person name="Auch B."/>
            <person name="Kono T."/>
            <person name="Mallez S."/>
            <person name="Zhang Y."/>
            <person name="Obille A."/>
            <person name="Becker A."/>
            <person name="Abrahante J.E."/>
            <person name="Garbe J."/>
            <person name="Badalamenti J.P."/>
            <person name="Herman A."/>
            <person name="Mangelson H."/>
            <person name="Liachko I."/>
            <person name="Sullivan S."/>
            <person name="Sone E.D."/>
            <person name="Koren S."/>
            <person name="Silverstein K.A.T."/>
            <person name="Beckman K.B."/>
            <person name="Gohl D.M."/>
        </authorList>
    </citation>
    <scope>NUCLEOTIDE SEQUENCE</scope>
    <source>
        <strain evidence="4">Duluth1</strain>
        <tissue evidence="4">Whole animal</tissue>
    </source>
</reference>
<dbReference type="EMBL" id="JAIWYP010000015">
    <property type="protein sequence ID" value="KAH3700704.1"/>
    <property type="molecule type" value="Genomic_DNA"/>
</dbReference>
<evidence type="ECO:0000313" key="5">
    <source>
        <dbReference type="Proteomes" id="UP000828390"/>
    </source>
</evidence>
<proteinExistence type="predicted"/>